<sequence length="385" mass="42988">MTENKDSSLCPVKSYEKLLSKLHPENKRVWQRPRDTFCDNDSVWYTKQGLGKDSISSFMTKLSKACCLSKIYTNHSIRATGITALFKNKFADSLIMAVTGHKSVNSLAVYHRVSNQKKGRSGPSHSEFNSTFNYTSTAGQYDVTVNFRGKNGLETPKSTIIAFYAYMSKPITNPSSGRRLIFDVLTTNQGSGYNSHTGVFTSPKTGTYVFVLVVRLYSALHSIQLMINNSVYGTTFLNAKNADSTVSSTAVANVSKGDTNKEYVIKNNKCTTLNYTTSVELACIPMGFKILSRSYVGSGMTKLNATLYKYMDITGTRFYFEVVDDGCIPLMTDTASPNWLGEGSKICLTLYPVMLQREVRKQQLLTWESAKESRTLPYSTYQLFV</sequence>
<dbReference type="AlphaFoldDB" id="A0A6J8ANR9"/>
<evidence type="ECO:0000313" key="3">
    <source>
        <dbReference type="EMBL" id="CAC5369743.1"/>
    </source>
</evidence>
<dbReference type="GO" id="GO:0015074">
    <property type="term" value="P:DNA integration"/>
    <property type="evidence" value="ECO:0007669"/>
    <property type="project" value="InterPro"/>
</dbReference>
<dbReference type="InterPro" id="IPR013762">
    <property type="entry name" value="Integrase-like_cat_sf"/>
</dbReference>
<keyword evidence="1" id="KW-0233">DNA recombination</keyword>
<dbReference type="EMBL" id="CACVKT020001611">
    <property type="protein sequence ID" value="CAC5369743.1"/>
    <property type="molecule type" value="Genomic_DNA"/>
</dbReference>
<dbReference type="Gene3D" id="1.10.443.10">
    <property type="entry name" value="Intergrase catalytic core"/>
    <property type="match status" value="1"/>
</dbReference>
<feature type="domain" description="C1q" evidence="2">
    <location>
        <begin position="154"/>
        <end position="277"/>
    </location>
</feature>
<accession>A0A6J8ANR9</accession>
<dbReference type="Proteomes" id="UP000507470">
    <property type="component" value="Unassembled WGS sequence"/>
</dbReference>
<dbReference type="GO" id="GO:0003677">
    <property type="term" value="F:DNA binding"/>
    <property type="evidence" value="ECO:0007669"/>
    <property type="project" value="InterPro"/>
</dbReference>
<reference evidence="3 4" key="1">
    <citation type="submission" date="2020-06" db="EMBL/GenBank/DDBJ databases">
        <authorList>
            <person name="Li R."/>
            <person name="Bekaert M."/>
        </authorList>
    </citation>
    <scope>NUCLEOTIDE SEQUENCE [LARGE SCALE GENOMIC DNA]</scope>
    <source>
        <strain evidence="4">wild</strain>
    </source>
</reference>
<gene>
    <name evidence="3" type="ORF">MCOR_8829</name>
</gene>
<dbReference type="Gene3D" id="2.60.120.40">
    <property type="match status" value="1"/>
</dbReference>
<dbReference type="SUPFAM" id="SSF56349">
    <property type="entry name" value="DNA breaking-rejoining enzymes"/>
    <property type="match status" value="1"/>
</dbReference>
<evidence type="ECO:0000259" key="2">
    <source>
        <dbReference type="SMART" id="SM00110"/>
    </source>
</evidence>
<dbReference type="InterPro" id="IPR011010">
    <property type="entry name" value="DNA_brk_join_enz"/>
</dbReference>
<evidence type="ECO:0000313" key="4">
    <source>
        <dbReference type="Proteomes" id="UP000507470"/>
    </source>
</evidence>
<dbReference type="SMART" id="SM00110">
    <property type="entry name" value="C1Q"/>
    <property type="match status" value="1"/>
</dbReference>
<dbReference type="PANTHER" id="PTHR21446:SF12">
    <property type="entry name" value="POTASSIUM CHANNEL TETRAMERIZATION DOMAIN CONTAINING 1"/>
    <property type="match status" value="1"/>
</dbReference>
<dbReference type="GO" id="GO:0006310">
    <property type="term" value="P:DNA recombination"/>
    <property type="evidence" value="ECO:0007669"/>
    <property type="project" value="UniProtKB-KW"/>
</dbReference>
<protein>
    <recommendedName>
        <fullName evidence="2">C1q domain-containing protein</fullName>
    </recommendedName>
</protein>
<evidence type="ECO:0000256" key="1">
    <source>
        <dbReference type="ARBA" id="ARBA00023172"/>
    </source>
</evidence>
<dbReference type="InterPro" id="IPR001073">
    <property type="entry name" value="C1q_dom"/>
</dbReference>
<dbReference type="InterPro" id="IPR052787">
    <property type="entry name" value="MAVS"/>
</dbReference>
<dbReference type="InterPro" id="IPR008983">
    <property type="entry name" value="Tumour_necrosis_fac-like_dom"/>
</dbReference>
<dbReference type="PANTHER" id="PTHR21446">
    <property type="entry name" value="DUF3504 DOMAIN-CONTAINING PROTEIN"/>
    <property type="match status" value="1"/>
</dbReference>
<dbReference type="Pfam" id="PF00386">
    <property type="entry name" value="C1q"/>
    <property type="match status" value="1"/>
</dbReference>
<dbReference type="SUPFAM" id="SSF49842">
    <property type="entry name" value="TNF-like"/>
    <property type="match status" value="1"/>
</dbReference>
<proteinExistence type="predicted"/>
<keyword evidence="4" id="KW-1185">Reference proteome</keyword>
<dbReference type="OrthoDB" id="6084362at2759"/>
<organism evidence="3 4">
    <name type="scientific">Mytilus coruscus</name>
    <name type="common">Sea mussel</name>
    <dbReference type="NCBI Taxonomy" id="42192"/>
    <lineage>
        <taxon>Eukaryota</taxon>
        <taxon>Metazoa</taxon>
        <taxon>Spiralia</taxon>
        <taxon>Lophotrochozoa</taxon>
        <taxon>Mollusca</taxon>
        <taxon>Bivalvia</taxon>
        <taxon>Autobranchia</taxon>
        <taxon>Pteriomorphia</taxon>
        <taxon>Mytilida</taxon>
        <taxon>Mytiloidea</taxon>
        <taxon>Mytilidae</taxon>
        <taxon>Mytilinae</taxon>
        <taxon>Mytilus</taxon>
    </lineage>
</organism>
<name>A0A6J8ANR9_MYTCO</name>